<evidence type="ECO:0000313" key="3">
    <source>
        <dbReference type="Proteomes" id="UP001215549"/>
    </source>
</evidence>
<keyword evidence="3" id="KW-1185">Reference proteome</keyword>
<feature type="region of interest" description="Disordered" evidence="1">
    <location>
        <begin position="55"/>
        <end position="77"/>
    </location>
</feature>
<dbReference type="Proteomes" id="UP001215549">
    <property type="component" value="Chromosome"/>
</dbReference>
<accession>A0ABY7S6I2</accession>
<name>A0ABY7S6I2_9RHOB</name>
<evidence type="ECO:0000256" key="1">
    <source>
        <dbReference type="SAM" id="MobiDB-lite"/>
    </source>
</evidence>
<proteinExistence type="predicted"/>
<dbReference type="EMBL" id="CP067140">
    <property type="protein sequence ID" value="WCR02172.1"/>
    <property type="molecule type" value="Genomic_DNA"/>
</dbReference>
<evidence type="ECO:0000313" key="2">
    <source>
        <dbReference type="EMBL" id="WCR02172.1"/>
    </source>
</evidence>
<reference evidence="2 3" key="1">
    <citation type="submission" date="2021-01" db="EMBL/GenBank/DDBJ databases">
        <title>Biogeographic distribution of Paracoccus.</title>
        <authorList>
            <person name="Hollensteiner J."/>
            <person name="Leineberger J."/>
            <person name="Brinkhoff T."/>
            <person name="Daniel R."/>
        </authorList>
    </citation>
    <scope>NUCLEOTIDE SEQUENCE [LARGE SCALE GENOMIC DNA]</scope>
    <source>
        <strain evidence="2 3">DSM 18447</strain>
    </source>
</reference>
<gene>
    <name evidence="2" type="ORF">JHX88_14845</name>
</gene>
<protein>
    <submittedName>
        <fullName evidence="2">Uncharacterized protein</fullName>
    </submittedName>
</protein>
<organism evidence="2 3">
    <name type="scientific">Paracoccus saliphilus</name>
    <dbReference type="NCBI Taxonomy" id="405559"/>
    <lineage>
        <taxon>Bacteria</taxon>
        <taxon>Pseudomonadati</taxon>
        <taxon>Pseudomonadota</taxon>
        <taxon>Alphaproteobacteria</taxon>
        <taxon>Rhodobacterales</taxon>
        <taxon>Paracoccaceae</taxon>
        <taxon>Paracoccus</taxon>
    </lineage>
</organism>
<sequence>MNLKELIKDERTSIGQNGIDGAVYMRVMRHLRRYNFWDGEEVQIQYRSELNAGPKLPGNSAATFTNAWPEAKEGKPT</sequence>
<dbReference type="RefSeq" id="WP_141225837.1">
    <property type="nucleotide sequence ID" value="NZ_CP067140.1"/>
</dbReference>